<feature type="domain" description="GGDEF" evidence="4">
    <location>
        <begin position="221"/>
        <end position="352"/>
    </location>
</feature>
<evidence type="ECO:0000313" key="6">
    <source>
        <dbReference type="Proteomes" id="UP000076852"/>
    </source>
</evidence>
<dbReference type="SUPFAM" id="SSF141868">
    <property type="entry name" value="EAL domain-like"/>
    <property type="match status" value="1"/>
</dbReference>
<dbReference type="InterPro" id="IPR043128">
    <property type="entry name" value="Rev_trsase/Diguanyl_cyclase"/>
</dbReference>
<dbReference type="NCBIfam" id="TIGR00254">
    <property type="entry name" value="GGDEF"/>
    <property type="match status" value="1"/>
</dbReference>
<dbReference type="PROSITE" id="PS50110">
    <property type="entry name" value="RESPONSE_REGULATORY"/>
    <property type="match status" value="1"/>
</dbReference>
<dbReference type="Pfam" id="PF00990">
    <property type="entry name" value="GGDEF"/>
    <property type="match status" value="1"/>
</dbReference>
<sequence>MNMSPGTANRRILVIDDHEAIHQDFRKILGPEEERAASLAASEAALFGEAPPQRQGFELDSAYQGGEGLAMVVSALAESRPYALAFVDMRMPPGWDGVETIERLWQVDAQLQIALCTAYSDYSWEALSKRLDLSDRLLILKKPFDTIEIRQMASALTMKWQMMHDAALKTSHLEKTIQTSKLDLLRLSHMVKHNVLTDLPNHILLHHRLPQAIALSERHRKQLAVICVGVDNLERINNALGYGVGDEVLRSVARRLVANVRMSDPVFHRGGSEFIVVLEDVTHPEKTVSLAEKLLAALSKPDRIAEHDLQISVSLGISLYPNDGDDGETLIRNAETAMRNVKEGGGFCFFEPSMDIRARERQSMVSNLHRALDQRELLLHYQPKVNLASGVITGGEALVRWPIADLGFVPPAQFIPIAEDCGLILSLGRWARREACRQVRSWHDSGFPSLSMAVNVSVSEFRDERFLEGVREALIETGLEPHLLELEITESILIKDIAATTALLRGLKDLGVKIAVDDFGTGYSSLSYLKRLPVDTLKIDQSFVRGVTTVAEDAAIVSAVINLGKSLGLRVVAEGVETSEQRAFLQAHGCEEGQGYYFSEAIAAEAFARLLTSGIS</sequence>
<dbReference type="AlphaFoldDB" id="A0A161I6Q4"/>
<dbReference type="InterPro" id="IPR029787">
    <property type="entry name" value="Nucleotide_cyclase"/>
</dbReference>
<evidence type="ECO:0000259" key="3">
    <source>
        <dbReference type="PROSITE" id="PS50883"/>
    </source>
</evidence>
<dbReference type="KEGG" id="buz:AYM40_12275"/>
<dbReference type="Proteomes" id="UP000076852">
    <property type="component" value="Chromosome 1"/>
</dbReference>
<dbReference type="Gene3D" id="3.20.20.450">
    <property type="entry name" value="EAL domain"/>
    <property type="match status" value="1"/>
</dbReference>
<dbReference type="PROSITE" id="PS50883">
    <property type="entry name" value="EAL"/>
    <property type="match status" value="1"/>
</dbReference>
<dbReference type="SMART" id="SM00052">
    <property type="entry name" value="EAL"/>
    <property type="match status" value="1"/>
</dbReference>
<dbReference type="Gene3D" id="3.40.50.2300">
    <property type="match status" value="1"/>
</dbReference>
<protein>
    <submittedName>
        <fullName evidence="5">Diguanylate cyclase</fullName>
    </submittedName>
</protein>
<dbReference type="RefSeq" id="WP_063496461.1">
    <property type="nucleotide sequence ID" value="NZ_CP014578.1"/>
</dbReference>
<accession>A0A161I6Q4</accession>
<evidence type="ECO:0000313" key="5">
    <source>
        <dbReference type="EMBL" id="ANB73053.1"/>
    </source>
</evidence>
<dbReference type="PROSITE" id="PS50887">
    <property type="entry name" value="GGDEF"/>
    <property type="match status" value="1"/>
</dbReference>
<dbReference type="SUPFAM" id="SSF52172">
    <property type="entry name" value="CheY-like"/>
    <property type="match status" value="1"/>
</dbReference>
<dbReference type="InterPro" id="IPR052155">
    <property type="entry name" value="Biofilm_reg_signaling"/>
</dbReference>
<keyword evidence="6" id="KW-1185">Reference proteome</keyword>
<feature type="domain" description="Response regulatory" evidence="2">
    <location>
        <begin position="11"/>
        <end position="157"/>
    </location>
</feature>
<name>A0A161I6Q4_9BURK</name>
<dbReference type="EMBL" id="CP014578">
    <property type="protein sequence ID" value="ANB73053.1"/>
    <property type="molecule type" value="Genomic_DNA"/>
</dbReference>
<dbReference type="SUPFAM" id="SSF55073">
    <property type="entry name" value="Nucleotide cyclase"/>
    <property type="match status" value="1"/>
</dbReference>
<reference evidence="5 6" key="1">
    <citation type="journal article" date="2016" name="Gene">
        <title>PacBio SMRT assembly of a complex multi-replicon genome reveals chlorocatechol degradative operon in a region of genome plasticity.</title>
        <authorList>
            <person name="Ricker N."/>
            <person name="Shen S.Y."/>
            <person name="Goordial J."/>
            <person name="Jin S."/>
            <person name="Fulthorpe R.R."/>
        </authorList>
    </citation>
    <scope>NUCLEOTIDE SEQUENCE [LARGE SCALE GENOMIC DNA]</scope>
    <source>
        <strain evidence="5 6">OLGA172</strain>
    </source>
</reference>
<dbReference type="InterPro" id="IPR000160">
    <property type="entry name" value="GGDEF_dom"/>
</dbReference>
<dbReference type="OrthoDB" id="9813903at2"/>
<dbReference type="FunFam" id="3.20.20.450:FF:000001">
    <property type="entry name" value="Cyclic di-GMP phosphodiesterase yahA"/>
    <property type="match status" value="1"/>
</dbReference>
<dbReference type="InterPro" id="IPR035919">
    <property type="entry name" value="EAL_sf"/>
</dbReference>
<evidence type="ECO:0000256" key="1">
    <source>
        <dbReference type="PROSITE-ProRule" id="PRU00169"/>
    </source>
</evidence>
<proteinExistence type="predicted"/>
<dbReference type="InterPro" id="IPR001633">
    <property type="entry name" value="EAL_dom"/>
</dbReference>
<dbReference type="PANTHER" id="PTHR44757:SF2">
    <property type="entry name" value="BIOFILM ARCHITECTURE MAINTENANCE PROTEIN MBAA"/>
    <property type="match status" value="1"/>
</dbReference>
<dbReference type="STRING" id="1804984.AYM40_12275"/>
<dbReference type="Pfam" id="PF00563">
    <property type="entry name" value="EAL"/>
    <property type="match status" value="1"/>
</dbReference>
<dbReference type="InterPro" id="IPR001789">
    <property type="entry name" value="Sig_transdc_resp-reg_receiver"/>
</dbReference>
<feature type="domain" description="EAL" evidence="3">
    <location>
        <begin position="361"/>
        <end position="615"/>
    </location>
</feature>
<dbReference type="CDD" id="cd01948">
    <property type="entry name" value="EAL"/>
    <property type="match status" value="1"/>
</dbReference>
<dbReference type="SMART" id="SM00267">
    <property type="entry name" value="GGDEF"/>
    <property type="match status" value="1"/>
</dbReference>
<keyword evidence="1" id="KW-0597">Phosphoprotein</keyword>
<evidence type="ECO:0000259" key="2">
    <source>
        <dbReference type="PROSITE" id="PS50110"/>
    </source>
</evidence>
<gene>
    <name evidence="5" type="ORF">AYM40_12275</name>
</gene>
<dbReference type="GO" id="GO:0000160">
    <property type="term" value="P:phosphorelay signal transduction system"/>
    <property type="evidence" value="ECO:0007669"/>
    <property type="project" value="InterPro"/>
</dbReference>
<dbReference type="CDD" id="cd01949">
    <property type="entry name" value="GGDEF"/>
    <property type="match status" value="1"/>
</dbReference>
<dbReference type="InterPro" id="IPR011006">
    <property type="entry name" value="CheY-like_superfamily"/>
</dbReference>
<organism evidence="5 6">
    <name type="scientific">Paraburkholderia phytofirmans OLGA172</name>
    <dbReference type="NCBI Taxonomy" id="1417228"/>
    <lineage>
        <taxon>Bacteria</taxon>
        <taxon>Pseudomonadati</taxon>
        <taxon>Pseudomonadota</taxon>
        <taxon>Betaproteobacteria</taxon>
        <taxon>Burkholderiales</taxon>
        <taxon>Burkholderiaceae</taxon>
        <taxon>Paraburkholderia</taxon>
    </lineage>
</organism>
<dbReference type="PANTHER" id="PTHR44757">
    <property type="entry name" value="DIGUANYLATE CYCLASE DGCP"/>
    <property type="match status" value="1"/>
</dbReference>
<feature type="modified residue" description="4-aspartylphosphate" evidence="1">
    <location>
        <position position="88"/>
    </location>
</feature>
<dbReference type="Gene3D" id="3.30.70.270">
    <property type="match status" value="1"/>
</dbReference>
<evidence type="ECO:0000259" key="4">
    <source>
        <dbReference type="PROSITE" id="PS50887"/>
    </source>
</evidence>